<dbReference type="Proteomes" id="UP000267448">
    <property type="component" value="Unassembled WGS sequence"/>
</dbReference>
<evidence type="ECO:0008006" key="4">
    <source>
        <dbReference type="Google" id="ProtNLM"/>
    </source>
</evidence>
<proteinExistence type="predicted"/>
<keyword evidence="3" id="KW-1185">Reference proteome</keyword>
<keyword evidence="1" id="KW-0732">Signal</keyword>
<evidence type="ECO:0000313" key="3">
    <source>
        <dbReference type="Proteomes" id="UP000267448"/>
    </source>
</evidence>
<evidence type="ECO:0000256" key="1">
    <source>
        <dbReference type="SAM" id="SignalP"/>
    </source>
</evidence>
<reference evidence="2 3" key="1">
    <citation type="submission" date="2018-12" db="EMBL/GenBank/DDBJ databases">
        <authorList>
            <person name="Yu L."/>
        </authorList>
    </citation>
    <scope>NUCLEOTIDE SEQUENCE [LARGE SCALE GENOMIC DNA]</scope>
    <source>
        <strain evidence="2 3">HAW-EB2</strain>
    </source>
</reference>
<comment type="caution">
    <text evidence="2">The sequence shown here is derived from an EMBL/GenBank/DDBJ whole genome shotgun (WGS) entry which is preliminary data.</text>
</comment>
<dbReference type="EMBL" id="RXNU01000001">
    <property type="protein sequence ID" value="RTR40437.1"/>
    <property type="molecule type" value="Genomic_DNA"/>
</dbReference>
<feature type="signal peptide" evidence="1">
    <location>
        <begin position="1"/>
        <end position="19"/>
    </location>
</feature>
<protein>
    <recommendedName>
        <fullName evidence="4">Lipoprotein</fullName>
    </recommendedName>
</protein>
<name>A0A3S0LPP0_9GAMM</name>
<dbReference type="OrthoDB" id="6399558at2"/>
<dbReference type="RefSeq" id="WP_126517675.1">
    <property type="nucleotide sequence ID" value="NZ_RXNU01000001.1"/>
</dbReference>
<dbReference type="PROSITE" id="PS51257">
    <property type="entry name" value="PROKAR_LIPOPROTEIN"/>
    <property type="match status" value="1"/>
</dbReference>
<dbReference type="AlphaFoldDB" id="A0A3S0LPP0"/>
<accession>A0A3S0LPP0</accession>
<organism evidence="2 3">
    <name type="scientific">Shewanella canadensis</name>
    <dbReference type="NCBI Taxonomy" id="271096"/>
    <lineage>
        <taxon>Bacteria</taxon>
        <taxon>Pseudomonadati</taxon>
        <taxon>Pseudomonadota</taxon>
        <taxon>Gammaproteobacteria</taxon>
        <taxon>Alteromonadales</taxon>
        <taxon>Shewanellaceae</taxon>
        <taxon>Shewanella</taxon>
    </lineage>
</organism>
<evidence type="ECO:0000313" key="2">
    <source>
        <dbReference type="EMBL" id="RTR40437.1"/>
    </source>
</evidence>
<feature type="chain" id="PRO_5018780348" description="Lipoprotein" evidence="1">
    <location>
        <begin position="20"/>
        <end position="181"/>
    </location>
</feature>
<gene>
    <name evidence="2" type="ORF">EKG38_00490</name>
</gene>
<sequence length="181" mass="19344">MRKLLITASLALLLSACGSDDDVSVEPIDPVDPVVPVEPTDPISASVTIDQANEIRVFIGSVDPQSFAIAFTLTDADSQVVTDAGSDFEVMYLSMPAEITSAFSMPWHNASKYGCDAEESDCIDTLVEVSPGSYTFTPASQPVFNMETQTLRLSVMVAGALAQSKPEIVKPIGKHFWLPAS</sequence>